<evidence type="ECO:0000256" key="1">
    <source>
        <dbReference type="ARBA" id="ARBA00004370"/>
    </source>
</evidence>
<keyword evidence="8" id="KW-1185">Reference proteome</keyword>
<dbReference type="Pfam" id="PF02991">
    <property type="entry name" value="ATG8"/>
    <property type="match status" value="1"/>
</dbReference>
<dbReference type="InterPro" id="IPR029071">
    <property type="entry name" value="Ubiquitin-like_domsf"/>
</dbReference>
<evidence type="ECO:0000256" key="3">
    <source>
        <dbReference type="ARBA" id="ARBA00023136"/>
    </source>
</evidence>
<evidence type="ECO:0000256" key="2">
    <source>
        <dbReference type="ARBA" id="ARBA00007293"/>
    </source>
</evidence>
<dbReference type="Proteomes" id="UP000023152">
    <property type="component" value="Unassembled WGS sequence"/>
</dbReference>
<evidence type="ECO:0000256" key="6">
    <source>
        <dbReference type="RuleBase" id="RU004384"/>
    </source>
</evidence>
<dbReference type="Gene3D" id="3.10.20.90">
    <property type="entry name" value="Phosphatidylinositol 3-kinase Catalytic Subunit, Chain A, domain 1"/>
    <property type="match status" value="1"/>
</dbReference>
<evidence type="ECO:0000256" key="5">
    <source>
        <dbReference type="PIRSR" id="PIRSR604241-50"/>
    </source>
</evidence>
<comment type="caution">
    <text evidence="7">The sequence shown here is derived from an EMBL/GenBank/DDBJ whole genome shotgun (WGS) entry which is preliminary data.</text>
</comment>
<dbReference type="EMBL" id="ASPP01005345">
    <property type="protein sequence ID" value="ETO30718.1"/>
    <property type="molecule type" value="Genomic_DNA"/>
</dbReference>
<sequence>MTSTTFEFEKEHMLAERKDKAHRITAKYPDRIPVICEKDPKSKLNEMEKAKILVPKDLSVAQFIKRIKLKPEETIFLFINNKLVHNGALMADVYENNKREDGFLYVRYSSENYFG</sequence>
<dbReference type="PANTHER" id="PTHR10969">
    <property type="entry name" value="MICROTUBULE-ASSOCIATED PROTEINS 1A/1B LIGHT CHAIN 3-RELATED"/>
    <property type="match status" value="1"/>
</dbReference>
<keyword evidence="3" id="KW-0472">Membrane</keyword>
<keyword evidence="4 5" id="KW-0449">Lipoprotein</keyword>
<dbReference type="GO" id="GO:0016020">
    <property type="term" value="C:membrane"/>
    <property type="evidence" value="ECO:0007669"/>
    <property type="project" value="UniProtKB-SubCell"/>
</dbReference>
<dbReference type="OMA" id="AVYQEHK"/>
<evidence type="ECO:0000256" key="4">
    <source>
        <dbReference type="ARBA" id="ARBA00023288"/>
    </source>
</evidence>
<reference evidence="7 8" key="1">
    <citation type="journal article" date="2013" name="Curr. Biol.">
        <title>The Genome of the Foraminiferan Reticulomyxa filosa.</title>
        <authorList>
            <person name="Glockner G."/>
            <person name="Hulsmann N."/>
            <person name="Schleicher M."/>
            <person name="Noegel A.A."/>
            <person name="Eichinger L."/>
            <person name="Gallinger C."/>
            <person name="Pawlowski J."/>
            <person name="Sierra R."/>
            <person name="Euteneuer U."/>
            <person name="Pillet L."/>
            <person name="Moustafa A."/>
            <person name="Platzer M."/>
            <person name="Groth M."/>
            <person name="Szafranski K."/>
            <person name="Schliwa M."/>
        </authorList>
    </citation>
    <scope>NUCLEOTIDE SEQUENCE [LARGE SCALE GENOMIC DNA]</scope>
</reference>
<dbReference type="InterPro" id="IPR004241">
    <property type="entry name" value="Atg8-like"/>
</dbReference>
<feature type="lipid moiety-binding region" description="Phosphatidylserine amidated glycine; alternate" evidence="5">
    <location>
        <position position="115"/>
    </location>
</feature>
<comment type="similarity">
    <text evidence="2 6">Belongs to the ATG8 family.</text>
</comment>
<name>X6NXV9_RETFI</name>
<proteinExistence type="inferred from homology"/>
<dbReference type="AlphaFoldDB" id="X6NXV9"/>
<evidence type="ECO:0000313" key="7">
    <source>
        <dbReference type="EMBL" id="ETO30718.1"/>
    </source>
</evidence>
<organism evidence="7 8">
    <name type="scientific">Reticulomyxa filosa</name>
    <dbReference type="NCBI Taxonomy" id="46433"/>
    <lineage>
        <taxon>Eukaryota</taxon>
        <taxon>Sar</taxon>
        <taxon>Rhizaria</taxon>
        <taxon>Retaria</taxon>
        <taxon>Foraminifera</taxon>
        <taxon>Monothalamids</taxon>
        <taxon>Reticulomyxidae</taxon>
        <taxon>Reticulomyxa</taxon>
    </lineage>
</organism>
<keyword evidence="6" id="KW-0072">Autophagy</keyword>
<accession>X6NXV9</accession>
<protein>
    <recommendedName>
        <fullName evidence="6">Autophagy-related protein</fullName>
    </recommendedName>
</protein>
<dbReference type="GO" id="GO:0006914">
    <property type="term" value="P:autophagy"/>
    <property type="evidence" value="ECO:0007669"/>
    <property type="project" value="UniProtKB-KW"/>
</dbReference>
<evidence type="ECO:0000313" key="8">
    <source>
        <dbReference type="Proteomes" id="UP000023152"/>
    </source>
</evidence>
<dbReference type="SUPFAM" id="SSF54236">
    <property type="entry name" value="Ubiquitin-like"/>
    <property type="match status" value="1"/>
</dbReference>
<gene>
    <name evidence="7" type="ORF">RFI_06402</name>
</gene>
<dbReference type="OrthoDB" id="6738456at2759"/>
<comment type="subcellular location">
    <subcellularLocation>
        <location evidence="1">Membrane</location>
    </subcellularLocation>
</comment>